<dbReference type="InterPro" id="IPR044823">
    <property type="entry name" value="ASIL1/2-like"/>
</dbReference>
<dbReference type="EMBL" id="LFYR01000182">
    <property type="protein sequence ID" value="KMZ75338.1"/>
    <property type="molecule type" value="Genomic_DNA"/>
</dbReference>
<evidence type="ECO:0000313" key="3">
    <source>
        <dbReference type="EMBL" id="KMZ75338.1"/>
    </source>
</evidence>
<dbReference type="PANTHER" id="PTHR31307">
    <property type="entry name" value="TRIHELIX TRANSCRIPTION FACTOR ASIL2"/>
    <property type="match status" value="1"/>
</dbReference>
<reference evidence="4" key="1">
    <citation type="journal article" date="2016" name="Nature">
        <title>The genome of the seagrass Zostera marina reveals angiosperm adaptation to the sea.</title>
        <authorList>
            <person name="Olsen J.L."/>
            <person name="Rouze P."/>
            <person name="Verhelst B."/>
            <person name="Lin Y.-C."/>
            <person name="Bayer T."/>
            <person name="Collen J."/>
            <person name="Dattolo E."/>
            <person name="De Paoli E."/>
            <person name="Dittami S."/>
            <person name="Maumus F."/>
            <person name="Michel G."/>
            <person name="Kersting A."/>
            <person name="Lauritano C."/>
            <person name="Lohaus R."/>
            <person name="Toepel M."/>
            <person name="Tonon T."/>
            <person name="Vanneste K."/>
            <person name="Amirebrahimi M."/>
            <person name="Brakel J."/>
            <person name="Bostroem C."/>
            <person name="Chovatia M."/>
            <person name="Grimwood J."/>
            <person name="Jenkins J.W."/>
            <person name="Jueterbock A."/>
            <person name="Mraz A."/>
            <person name="Stam W.T."/>
            <person name="Tice H."/>
            <person name="Bornberg-Bauer E."/>
            <person name="Green P.J."/>
            <person name="Pearson G.A."/>
            <person name="Procaccini G."/>
            <person name="Duarte C.M."/>
            <person name="Schmutz J."/>
            <person name="Reusch T.B.H."/>
            <person name="Van de Peer Y."/>
        </authorList>
    </citation>
    <scope>NUCLEOTIDE SEQUENCE [LARGE SCALE GENOMIC DNA]</scope>
    <source>
        <strain evidence="4">cv. Finnish</strain>
    </source>
</reference>
<organism evidence="3 4">
    <name type="scientific">Zostera marina</name>
    <name type="common">Eelgrass</name>
    <dbReference type="NCBI Taxonomy" id="29655"/>
    <lineage>
        <taxon>Eukaryota</taxon>
        <taxon>Viridiplantae</taxon>
        <taxon>Streptophyta</taxon>
        <taxon>Embryophyta</taxon>
        <taxon>Tracheophyta</taxon>
        <taxon>Spermatophyta</taxon>
        <taxon>Magnoliopsida</taxon>
        <taxon>Liliopsida</taxon>
        <taxon>Zosteraceae</taxon>
        <taxon>Zostera</taxon>
    </lineage>
</organism>
<dbReference type="PROSITE" id="PS50090">
    <property type="entry name" value="MYB_LIKE"/>
    <property type="match status" value="1"/>
</dbReference>
<dbReference type="OMA" id="FRMEMEN"/>
<dbReference type="Proteomes" id="UP000036987">
    <property type="component" value="Unassembled WGS sequence"/>
</dbReference>
<comment type="caution">
    <text evidence="3">The sequence shown here is derived from an EMBL/GenBank/DDBJ whole genome shotgun (WGS) entry which is preliminary data.</text>
</comment>
<dbReference type="InterPro" id="IPR001005">
    <property type="entry name" value="SANT/Myb"/>
</dbReference>
<keyword evidence="4" id="KW-1185">Reference proteome</keyword>
<evidence type="ECO:0000256" key="1">
    <source>
        <dbReference type="SAM" id="MobiDB-lite"/>
    </source>
</evidence>
<evidence type="ECO:0000313" key="4">
    <source>
        <dbReference type="Proteomes" id="UP000036987"/>
    </source>
</evidence>
<accession>A0A0K9Q253</accession>
<dbReference type="STRING" id="29655.A0A0K9Q253"/>
<dbReference type="Gene3D" id="1.10.10.60">
    <property type="entry name" value="Homeodomain-like"/>
    <property type="match status" value="1"/>
</dbReference>
<sequence length="251" mass="29135">MASSSDPQHPVSTLNPVPRPKKNSPPGQAWSEHETSHLIGAYQDMWYSLRRGPLKSHQWDEVAASLSSRCGYGSRTGTQCRHKMEKLRKRYRIERGKLSSNSRSYWVHYDQMELMESGPHPISVCPPVIPVCPPKAQVEVFDNEDEEDDENESEEDMIRTKERVAWKSNNVDCNYESVRAAKKLVSVVKRFAEGLYRIEKRKMDMMTELERDWMDMELKRQDMWMRSGNYLANKISSAFRSSKKAKKASDI</sequence>
<feature type="domain" description="Myb-like" evidence="2">
    <location>
        <begin position="30"/>
        <end position="88"/>
    </location>
</feature>
<evidence type="ECO:0000259" key="2">
    <source>
        <dbReference type="PROSITE" id="PS50090"/>
    </source>
</evidence>
<name>A0A0K9Q253_ZOSMR</name>
<dbReference type="FunFam" id="1.10.10.60:FF:000152">
    <property type="entry name" value="Trihelix transcription factor ASIL2"/>
    <property type="match status" value="1"/>
</dbReference>
<dbReference type="SMART" id="SM00595">
    <property type="entry name" value="MADF"/>
    <property type="match status" value="1"/>
</dbReference>
<dbReference type="Pfam" id="PF13837">
    <property type="entry name" value="Myb_DNA-bind_4"/>
    <property type="match status" value="1"/>
</dbReference>
<dbReference type="InterPro" id="IPR044822">
    <property type="entry name" value="Myb_DNA-bind_4"/>
</dbReference>
<feature type="region of interest" description="Disordered" evidence="1">
    <location>
        <begin position="1"/>
        <end position="34"/>
    </location>
</feature>
<dbReference type="OrthoDB" id="1901794at2759"/>
<protein>
    <submittedName>
        <fullName evidence="3">Putative Transcription factor</fullName>
    </submittedName>
</protein>
<feature type="compositionally biased region" description="Polar residues" evidence="1">
    <location>
        <begin position="1"/>
        <end position="15"/>
    </location>
</feature>
<gene>
    <name evidence="3" type="ORF">ZOSMA_116G00640</name>
</gene>
<proteinExistence type="predicted"/>
<dbReference type="AlphaFoldDB" id="A0A0K9Q253"/>
<dbReference type="PANTHER" id="PTHR31307:SF3">
    <property type="entry name" value="HOMEODOMAIN-LIKE SUPERFAMILY PROTEIN"/>
    <property type="match status" value="1"/>
</dbReference>